<evidence type="ECO:0000259" key="1">
    <source>
        <dbReference type="Pfam" id="PF06568"/>
    </source>
</evidence>
<dbReference type="Pfam" id="PF06568">
    <property type="entry name" value="YjiS-like"/>
    <property type="match status" value="1"/>
</dbReference>
<gene>
    <name evidence="2" type="ORF">CLV41_1011353</name>
</gene>
<evidence type="ECO:0000313" key="3">
    <source>
        <dbReference type="Proteomes" id="UP000236959"/>
    </source>
</evidence>
<dbReference type="RefSeq" id="WP_103221394.1">
    <property type="nucleotide sequence ID" value="NZ_PPCN01000001.1"/>
</dbReference>
<organism evidence="2 3">
    <name type="scientific">Roseibium marinum</name>
    <dbReference type="NCBI Taxonomy" id="281252"/>
    <lineage>
        <taxon>Bacteria</taxon>
        <taxon>Pseudomonadati</taxon>
        <taxon>Pseudomonadota</taxon>
        <taxon>Alphaproteobacteria</taxon>
        <taxon>Hyphomicrobiales</taxon>
        <taxon>Stappiaceae</taxon>
        <taxon>Roseibium</taxon>
    </lineage>
</organism>
<dbReference type="InterPro" id="IPR009506">
    <property type="entry name" value="YjiS-like"/>
</dbReference>
<keyword evidence="3" id="KW-1185">Reference proteome</keyword>
<evidence type="ECO:0000313" key="2">
    <source>
        <dbReference type="EMBL" id="POF34893.1"/>
    </source>
</evidence>
<dbReference type="AlphaFoldDB" id="A0A2S3V525"/>
<feature type="domain" description="YjiS-like" evidence="1">
    <location>
        <begin position="28"/>
        <end position="57"/>
    </location>
</feature>
<comment type="caution">
    <text evidence="2">The sequence shown here is derived from an EMBL/GenBank/DDBJ whole genome shotgun (WGS) entry which is preliminary data.</text>
</comment>
<sequence>MTDFSVTIPIVQPQRSGLFTRFISDLLRRLRHRRDMKILSEMPDYLLDDIGLSRTDLPGPDRVGETLR</sequence>
<protein>
    <submittedName>
        <fullName evidence="2">Uncharacterized protein DUF1127</fullName>
    </submittedName>
</protein>
<dbReference type="EMBL" id="PPCN01000001">
    <property type="protein sequence ID" value="POF34893.1"/>
    <property type="molecule type" value="Genomic_DNA"/>
</dbReference>
<accession>A0A2S3V525</accession>
<reference evidence="2 3" key="1">
    <citation type="submission" date="2018-01" db="EMBL/GenBank/DDBJ databases">
        <title>Genomic Encyclopedia of Archaeal and Bacterial Type Strains, Phase II (KMG-II): from individual species to whole genera.</title>
        <authorList>
            <person name="Goeker M."/>
        </authorList>
    </citation>
    <scope>NUCLEOTIDE SEQUENCE [LARGE SCALE GENOMIC DNA]</scope>
    <source>
        <strain evidence="2 3">DSM 17023</strain>
    </source>
</reference>
<dbReference type="OrthoDB" id="8085937at2"/>
<name>A0A2S3V525_9HYPH</name>
<dbReference type="Proteomes" id="UP000236959">
    <property type="component" value="Unassembled WGS sequence"/>
</dbReference>
<proteinExistence type="predicted"/>